<evidence type="ECO:0000313" key="3">
    <source>
        <dbReference type="EMBL" id="KAE9392668.1"/>
    </source>
</evidence>
<keyword evidence="4" id="KW-1185">Reference proteome</keyword>
<evidence type="ECO:0000313" key="2">
    <source>
        <dbReference type="EMBL" id="KAE9392661.1"/>
    </source>
</evidence>
<sequence length="54" mass="5145">MDSGEGVALGGVIGDPGEDTGFIDVSGEGVLGGKGTVNATSEGSIIRICPAPPS</sequence>
<feature type="region of interest" description="Disordered" evidence="1">
    <location>
        <begin position="1"/>
        <end position="20"/>
    </location>
</feature>
<evidence type="ECO:0000256" key="1">
    <source>
        <dbReference type="SAM" id="MobiDB-lite"/>
    </source>
</evidence>
<name>A0A6A4H3L5_9AGAR</name>
<organism evidence="2 4">
    <name type="scientific">Gymnopus androsaceus JB14</name>
    <dbReference type="NCBI Taxonomy" id="1447944"/>
    <lineage>
        <taxon>Eukaryota</taxon>
        <taxon>Fungi</taxon>
        <taxon>Dikarya</taxon>
        <taxon>Basidiomycota</taxon>
        <taxon>Agaricomycotina</taxon>
        <taxon>Agaricomycetes</taxon>
        <taxon>Agaricomycetidae</taxon>
        <taxon>Agaricales</taxon>
        <taxon>Marasmiineae</taxon>
        <taxon>Omphalotaceae</taxon>
        <taxon>Gymnopus</taxon>
    </lineage>
</organism>
<protein>
    <submittedName>
        <fullName evidence="2">Uncharacterized protein</fullName>
    </submittedName>
</protein>
<dbReference type="EMBL" id="ML769590">
    <property type="protein sequence ID" value="KAE9392661.1"/>
    <property type="molecule type" value="Genomic_DNA"/>
</dbReference>
<dbReference type="Proteomes" id="UP000799118">
    <property type="component" value="Unassembled WGS sequence"/>
</dbReference>
<gene>
    <name evidence="2" type="ORF">BT96DRAFT_924569</name>
    <name evidence="3" type="ORF">BT96DRAFT_924572</name>
</gene>
<dbReference type="EMBL" id="ML769590">
    <property type="protein sequence ID" value="KAE9392668.1"/>
    <property type="molecule type" value="Genomic_DNA"/>
</dbReference>
<evidence type="ECO:0000313" key="4">
    <source>
        <dbReference type="Proteomes" id="UP000799118"/>
    </source>
</evidence>
<accession>A0A6A4H3L5</accession>
<reference evidence="2" key="1">
    <citation type="journal article" date="2019" name="Environ. Microbiol.">
        <title>Fungal ecological strategies reflected in gene transcription - a case study of two litter decomposers.</title>
        <authorList>
            <person name="Barbi F."/>
            <person name="Kohler A."/>
            <person name="Barry K."/>
            <person name="Baskaran P."/>
            <person name="Daum C."/>
            <person name="Fauchery L."/>
            <person name="Ihrmark K."/>
            <person name="Kuo A."/>
            <person name="LaButti K."/>
            <person name="Lipzen A."/>
            <person name="Morin E."/>
            <person name="Grigoriev I.V."/>
            <person name="Henrissat B."/>
            <person name="Lindahl B."/>
            <person name="Martin F."/>
        </authorList>
    </citation>
    <scope>NUCLEOTIDE SEQUENCE</scope>
    <source>
        <strain evidence="2">JB14</strain>
    </source>
</reference>
<dbReference type="AlphaFoldDB" id="A0A6A4H3L5"/>
<proteinExistence type="predicted"/>